<dbReference type="EC" id="1.15.1.1" evidence="2 6"/>
<dbReference type="Pfam" id="PF02777">
    <property type="entry name" value="Sod_Fe_C"/>
    <property type="match status" value="1"/>
</dbReference>
<dbReference type="InterPro" id="IPR019831">
    <property type="entry name" value="Mn/Fe_SOD_N"/>
</dbReference>
<dbReference type="AlphaFoldDB" id="A0A7S3RJC8"/>
<evidence type="ECO:0000256" key="1">
    <source>
        <dbReference type="ARBA" id="ARBA00008714"/>
    </source>
</evidence>
<dbReference type="EMBL" id="HBIR01004462">
    <property type="protein sequence ID" value="CAE0525988.1"/>
    <property type="molecule type" value="Transcribed_RNA"/>
</dbReference>
<dbReference type="GO" id="GO:0046872">
    <property type="term" value="F:metal ion binding"/>
    <property type="evidence" value="ECO:0007669"/>
    <property type="project" value="UniProtKB-KW"/>
</dbReference>
<comment type="catalytic activity">
    <reaction evidence="6">
        <text>2 superoxide + 2 H(+) = H2O2 + O2</text>
        <dbReference type="Rhea" id="RHEA:20696"/>
        <dbReference type="ChEBI" id="CHEBI:15378"/>
        <dbReference type="ChEBI" id="CHEBI:15379"/>
        <dbReference type="ChEBI" id="CHEBI:16240"/>
        <dbReference type="ChEBI" id="CHEBI:18421"/>
        <dbReference type="EC" id="1.15.1.1"/>
    </reaction>
</comment>
<dbReference type="InterPro" id="IPR019833">
    <property type="entry name" value="Mn/Fe_SOD_BS"/>
</dbReference>
<reference evidence="10" key="1">
    <citation type="submission" date="2021-01" db="EMBL/GenBank/DDBJ databases">
        <authorList>
            <person name="Corre E."/>
            <person name="Pelletier E."/>
            <person name="Niang G."/>
            <person name="Scheremetjew M."/>
            <person name="Finn R."/>
            <person name="Kale V."/>
            <person name="Holt S."/>
            <person name="Cochrane G."/>
            <person name="Meng A."/>
            <person name="Brown T."/>
            <person name="Cohen L."/>
        </authorList>
    </citation>
    <scope>NUCLEOTIDE SEQUENCE</scope>
    <source>
        <strain evidence="10">379</strain>
    </source>
</reference>
<feature type="binding site" evidence="5">
    <location>
        <position position="47"/>
    </location>
    <ligand>
        <name>Mn(2+)</name>
        <dbReference type="ChEBI" id="CHEBI:29035"/>
    </ligand>
</feature>
<comment type="function">
    <text evidence="6">Destroys radicals which are normally produced within the cells and which are toxic to biological systems.</text>
</comment>
<keyword evidence="4 6" id="KW-0560">Oxidoreductase</keyword>
<proteinExistence type="inferred from homology"/>
<feature type="binding site" evidence="5">
    <location>
        <position position="109"/>
    </location>
    <ligand>
        <name>Mn(2+)</name>
        <dbReference type="ChEBI" id="CHEBI:29035"/>
    </ligand>
</feature>
<evidence type="ECO:0000256" key="3">
    <source>
        <dbReference type="ARBA" id="ARBA00022723"/>
    </source>
</evidence>
<dbReference type="InterPro" id="IPR019832">
    <property type="entry name" value="Mn/Fe_SOD_C"/>
</dbReference>
<sequence length="242" mass="26367">MAVAAGSRVLLVAFTASTAAQNLPLPPLPYAYDALEPHIDATTMEEHHSKHHRAYTNKLNAALETLRGDPATKALAKLGIDTLLQRLDQITDSKLRAAVRNAGGGFVNHELFFATMSPDGGGDIVEHAGLNAAIVSAFGTMAMLKRALSLSALEVFGSGWAWLALDRRSDKLVVQSTPNQDTPAMDASTVPLLGIDVWEHAYYLKHQSRRADYIKDWWHVVSWPEVARRYDAARAATGKAEL</sequence>
<feature type="signal peptide" evidence="7">
    <location>
        <begin position="1"/>
        <end position="20"/>
    </location>
</feature>
<evidence type="ECO:0000259" key="8">
    <source>
        <dbReference type="Pfam" id="PF00081"/>
    </source>
</evidence>
<dbReference type="InterPro" id="IPR036314">
    <property type="entry name" value="SOD_C_sf"/>
</dbReference>
<evidence type="ECO:0000256" key="5">
    <source>
        <dbReference type="PIRSR" id="PIRSR000349-1"/>
    </source>
</evidence>
<gene>
    <name evidence="10" type="ORF">EHUX00137_LOCUS3104</name>
</gene>
<feature type="binding site" evidence="5">
    <location>
        <position position="200"/>
    </location>
    <ligand>
        <name>Mn(2+)</name>
        <dbReference type="ChEBI" id="CHEBI:29035"/>
    </ligand>
</feature>
<dbReference type="FunFam" id="3.55.40.20:FF:000004">
    <property type="entry name" value="Superoxide dismutase [Fe]"/>
    <property type="match status" value="1"/>
</dbReference>
<feature type="binding site" evidence="5">
    <location>
        <position position="196"/>
    </location>
    <ligand>
        <name>Mn(2+)</name>
        <dbReference type="ChEBI" id="CHEBI:29035"/>
    </ligand>
</feature>
<evidence type="ECO:0000313" key="10">
    <source>
        <dbReference type="EMBL" id="CAE0525988.1"/>
    </source>
</evidence>
<dbReference type="GO" id="GO:0005737">
    <property type="term" value="C:cytoplasm"/>
    <property type="evidence" value="ECO:0007669"/>
    <property type="project" value="TreeGrafter"/>
</dbReference>
<feature type="domain" description="Manganese/iron superoxide dismutase C-terminal" evidence="9">
    <location>
        <begin position="129"/>
        <end position="229"/>
    </location>
</feature>
<dbReference type="Pfam" id="PF00081">
    <property type="entry name" value="Sod_Fe_N"/>
    <property type="match status" value="1"/>
</dbReference>
<keyword evidence="7" id="KW-0732">Signal</keyword>
<evidence type="ECO:0000256" key="7">
    <source>
        <dbReference type="SAM" id="SignalP"/>
    </source>
</evidence>
<accession>A0A7S3RJC8</accession>
<dbReference type="Gene3D" id="1.10.287.990">
    <property type="entry name" value="Fe,Mn superoxide dismutase (SOD) domain"/>
    <property type="match status" value="1"/>
</dbReference>
<organism evidence="10">
    <name type="scientific">Emiliania huxleyi</name>
    <name type="common">Coccolithophore</name>
    <name type="synonym">Pontosphaera huxleyi</name>
    <dbReference type="NCBI Taxonomy" id="2903"/>
    <lineage>
        <taxon>Eukaryota</taxon>
        <taxon>Haptista</taxon>
        <taxon>Haptophyta</taxon>
        <taxon>Prymnesiophyceae</taxon>
        <taxon>Isochrysidales</taxon>
        <taxon>Noelaerhabdaceae</taxon>
        <taxon>Emiliania</taxon>
    </lineage>
</organism>
<keyword evidence="3 5" id="KW-0479">Metal-binding</keyword>
<evidence type="ECO:0000259" key="9">
    <source>
        <dbReference type="Pfam" id="PF02777"/>
    </source>
</evidence>
<feature type="chain" id="PRO_5030952230" description="Superoxide dismutase" evidence="7">
    <location>
        <begin position="21"/>
        <end position="242"/>
    </location>
</feature>
<dbReference type="InterPro" id="IPR036324">
    <property type="entry name" value="Mn/Fe_SOD_N_sf"/>
</dbReference>
<dbReference type="PANTHER" id="PTHR43595">
    <property type="entry name" value="37S RIBOSOMAL PROTEIN S26, MITOCHONDRIAL"/>
    <property type="match status" value="1"/>
</dbReference>
<feature type="domain" description="Manganese/iron superoxide dismutase N-terminal" evidence="8">
    <location>
        <begin position="25"/>
        <end position="117"/>
    </location>
</feature>
<dbReference type="PROSITE" id="PS00088">
    <property type="entry name" value="SOD_MN"/>
    <property type="match status" value="1"/>
</dbReference>
<evidence type="ECO:0000256" key="4">
    <source>
        <dbReference type="ARBA" id="ARBA00023002"/>
    </source>
</evidence>
<evidence type="ECO:0000256" key="6">
    <source>
        <dbReference type="RuleBase" id="RU000414"/>
    </source>
</evidence>
<dbReference type="InterPro" id="IPR001189">
    <property type="entry name" value="Mn/Fe_SOD"/>
</dbReference>
<dbReference type="SUPFAM" id="SSF54719">
    <property type="entry name" value="Fe,Mn superoxide dismutase (SOD), C-terminal domain"/>
    <property type="match status" value="1"/>
</dbReference>
<comment type="similarity">
    <text evidence="1 6">Belongs to the iron/manganese superoxide dismutase family.</text>
</comment>
<dbReference type="Gene3D" id="3.55.40.20">
    <property type="entry name" value="Iron/manganese superoxide dismutase, C-terminal domain"/>
    <property type="match status" value="1"/>
</dbReference>
<dbReference type="PRINTS" id="PR01703">
    <property type="entry name" value="MNSODISMTASE"/>
</dbReference>
<protein>
    <recommendedName>
        <fullName evidence="2 6">Superoxide dismutase</fullName>
        <ecNumber evidence="2 6">1.15.1.1</ecNumber>
    </recommendedName>
</protein>
<dbReference type="SUPFAM" id="SSF46609">
    <property type="entry name" value="Fe,Mn superoxide dismutase (SOD), N-terminal domain"/>
    <property type="match status" value="1"/>
</dbReference>
<dbReference type="PANTHER" id="PTHR43595:SF2">
    <property type="entry name" value="SMALL RIBOSOMAL SUBUNIT PROTEIN MS42"/>
    <property type="match status" value="1"/>
</dbReference>
<dbReference type="GO" id="GO:0004784">
    <property type="term" value="F:superoxide dismutase activity"/>
    <property type="evidence" value="ECO:0007669"/>
    <property type="project" value="UniProtKB-EC"/>
</dbReference>
<evidence type="ECO:0000256" key="2">
    <source>
        <dbReference type="ARBA" id="ARBA00012682"/>
    </source>
</evidence>
<dbReference type="PIRSF" id="PIRSF000349">
    <property type="entry name" value="SODismutase"/>
    <property type="match status" value="1"/>
</dbReference>
<name>A0A7S3RJC8_EMIHU</name>